<evidence type="ECO:0000256" key="2">
    <source>
        <dbReference type="SAM" id="MobiDB-lite"/>
    </source>
</evidence>
<reference evidence="4 5" key="1">
    <citation type="submission" date="2017-06" db="EMBL/GenBank/DDBJ databases">
        <title>Draft genome sequence of a variant of Elsinoe murrayae.</title>
        <authorList>
            <person name="Cheng Q."/>
        </authorList>
    </citation>
    <scope>NUCLEOTIDE SEQUENCE [LARGE SCALE GENOMIC DNA]</scope>
    <source>
        <strain evidence="4 5">CQ-2017a</strain>
    </source>
</reference>
<dbReference type="PANTHER" id="PTHR22603">
    <property type="entry name" value="CHOLINE/ETHANOALAMINE KINASE"/>
    <property type="match status" value="1"/>
</dbReference>
<feature type="region of interest" description="Disordered" evidence="2">
    <location>
        <begin position="1"/>
        <end position="108"/>
    </location>
</feature>
<dbReference type="FunCoup" id="A0A2K1QT63">
    <property type="interactions" value="341"/>
</dbReference>
<dbReference type="Pfam" id="PF04428">
    <property type="entry name" value="Choline_kin_N"/>
    <property type="match status" value="1"/>
</dbReference>
<feature type="compositionally biased region" description="Polar residues" evidence="2">
    <location>
        <begin position="710"/>
        <end position="728"/>
    </location>
</feature>
<gene>
    <name evidence="4" type="ORF">CAC42_7600</name>
</gene>
<feature type="compositionally biased region" description="Polar residues" evidence="2">
    <location>
        <begin position="649"/>
        <end position="670"/>
    </location>
</feature>
<dbReference type="Gene3D" id="3.90.1200.10">
    <property type="match status" value="1"/>
</dbReference>
<evidence type="ECO:0000259" key="3">
    <source>
        <dbReference type="Pfam" id="PF04428"/>
    </source>
</evidence>
<dbReference type="GO" id="GO:0004305">
    <property type="term" value="F:ethanolamine kinase activity"/>
    <property type="evidence" value="ECO:0007669"/>
    <property type="project" value="TreeGrafter"/>
</dbReference>
<dbReference type="Gene3D" id="3.30.200.20">
    <property type="entry name" value="Phosphorylase Kinase, domain 1"/>
    <property type="match status" value="1"/>
</dbReference>
<dbReference type="InterPro" id="IPR007521">
    <property type="entry name" value="Choline_kin_N"/>
</dbReference>
<feature type="region of interest" description="Disordered" evidence="2">
    <location>
        <begin position="152"/>
        <end position="189"/>
    </location>
</feature>
<protein>
    <recommendedName>
        <fullName evidence="3">Choline kinase N-terminal domain-containing protein</fullName>
    </recommendedName>
</protein>
<feature type="compositionally biased region" description="Acidic residues" evidence="2">
    <location>
        <begin position="179"/>
        <end position="189"/>
    </location>
</feature>
<evidence type="ECO:0000313" key="4">
    <source>
        <dbReference type="EMBL" id="PNS18231.1"/>
    </source>
</evidence>
<comment type="caution">
    <text evidence="4">The sequence shown here is derived from an EMBL/GenBank/DDBJ whole genome shotgun (WGS) entry which is preliminary data.</text>
</comment>
<feature type="domain" description="Choline kinase N-terminal" evidence="3">
    <location>
        <begin position="237"/>
        <end position="311"/>
    </location>
</feature>
<feature type="region of interest" description="Disordered" evidence="2">
    <location>
        <begin position="767"/>
        <end position="832"/>
    </location>
</feature>
<dbReference type="GO" id="GO:0006646">
    <property type="term" value="P:phosphatidylethanolamine biosynthetic process"/>
    <property type="evidence" value="ECO:0007669"/>
    <property type="project" value="TreeGrafter"/>
</dbReference>
<evidence type="ECO:0000256" key="1">
    <source>
        <dbReference type="ARBA" id="ARBA00038211"/>
    </source>
</evidence>
<feature type="compositionally biased region" description="Acidic residues" evidence="2">
    <location>
        <begin position="822"/>
        <end position="832"/>
    </location>
</feature>
<feature type="compositionally biased region" description="Basic and acidic residues" evidence="2">
    <location>
        <begin position="794"/>
        <end position="821"/>
    </location>
</feature>
<dbReference type="CDD" id="cd05157">
    <property type="entry name" value="ETNK_euk"/>
    <property type="match status" value="1"/>
</dbReference>
<dbReference type="AlphaFoldDB" id="A0A2K1QT63"/>
<proteinExistence type="inferred from homology"/>
<dbReference type="PANTHER" id="PTHR22603:SF93">
    <property type="entry name" value="RE24176P"/>
    <property type="match status" value="1"/>
</dbReference>
<feature type="compositionally biased region" description="Basic residues" evidence="2">
    <location>
        <begin position="204"/>
        <end position="226"/>
    </location>
</feature>
<comment type="similarity">
    <text evidence="1">Belongs to the choline/ethanolamine kinase family.</text>
</comment>
<dbReference type="InParanoid" id="A0A2K1QT63"/>
<dbReference type="GO" id="GO:0004103">
    <property type="term" value="F:choline kinase activity"/>
    <property type="evidence" value="ECO:0007669"/>
    <property type="project" value="TreeGrafter"/>
</dbReference>
<feature type="region of interest" description="Disordered" evidence="2">
    <location>
        <begin position="610"/>
        <end position="730"/>
    </location>
</feature>
<dbReference type="Pfam" id="PF01633">
    <property type="entry name" value="Choline_kinase"/>
    <property type="match status" value="1"/>
</dbReference>
<dbReference type="OrthoDB" id="10267235at2759"/>
<dbReference type="Proteomes" id="UP000243797">
    <property type="component" value="Unassembled WGS sequence"/>
</dbReference>
<organism evidence="4 5">
    <name type="scientific">Sphaceloma murrayae</name>
    <dbReference type="NCBI Taxonomy" id="2082308"/>
    <lineage>
        <taxon>Eukaryota</taxon>
        <taxon>Fungi</taxon>
        <taxon>Dikarya</taxon>
        <taxon>Ascomycota</taxon>
        <taxon>Pezizomycotina</taxon>
        <taxon>Dothideomycetes</taxon>
        <taxon>Dothideomycetidae</taxon>
        <taxon>Myriangiales</taxon>
        <taxon>Elsinoaceae</taxon>
        <taxon>Sphaceloma</taxon>
    </lineage>
</organism>
<feature type="region of interest" description="Disordered" evidence="2">
    <location>
        <begin position="204"/>
        <end position="228"/>
    </location>
</feature>
<feature type="compositionally biased region" description="Low complexity" evidence="2">
    <location>
        <begin position="681"/>
        <end position="709"/>
    </location>
</feature>
<name>A0A2K1QT63_9PEZI</name>
<keyword evidence="5" id="KW-1185">Reference proteome</keyword>
<dbReference type="SUPFAM" id="SSF56112">
    <property type="entry name" value="Protein kinase-like (PK-like)"/>
    <property type="match status" value="1"/>
</dbReference>
<dbReference type="GO" id="GO:0005737">
    <property type="term" value="C:cytoplasm"/>
    <property type="evidence" value="ECO:0007669"/>
    <property type="project" value="TreeGrafter"/>
</dbReference>
<dbReference type="EMBL" id="NKHZ01000043">
    <property type="protein sequence ID" value="PNS18231.1"/>
    <property type="molecule type" value="Genomic_DNA"/>
</dbReference>
<feature type="compositionally biased region" description="Polar residues" evidence="2">
    <location>
        <begin position="33"/>
        <end position="54"/>
    </location>
</feature>
<sequence>MAPAAEGVKRPGILKTGESNDASASPAGGILGLQQTASPKSTPKSVSIAPTSELISPMMLGGEKDVDDFDLDRGRSPRKIRAKGPGSLRLSGRPPAPQSSASSSTIQQWLETDKAGETADSESIGSRSEHHYFDHGIVGKIVRWARDEKIKGEARRARRNAKRTSEKAAAPSATAHASDDDDDDDDDIDMDTLDQILKESRISKSRLSRKLSTSGRHRHSTRRLHRASSIAASSDTDFVDGDVLVPSAEVVLDNAKTLSYKGGAAKSTDDLTLTRQQTASEDVWQVFKLEVLRVVHTLRLKGWRRIPLEISSEIGIERLSGALTNAVYVVHPPDHIPTPQGETEDPTRPRKKPAKLLLRIYGPQVEHLIDRESELQILRRLARKHIGPRMLGTFQNGRFEEYFNACPLNPQEMRNSDTSRHIAKRMRELHDGVELLDSERDDGPFVWRNWDKWLARVQKIVTWMDNKVKDDEPVEGKEKTFVCGTEWAVFHDTLFAYRQWLEKQCGGKQKLAKALVFAHNDTQYGNILRLLPSKTSPLLLPANSHKQLIVIDFEYANANTIGLEFANHFSEWCYNYHDEARPWACNAALYPTPEDQERFIRAYTRHRPDINVHSPKLDPLSTVPESRAVSPKPPSPMDGSGTDERGPHPTNSISQTLQHARNPSGASASNPAGPILPPPSTTTNPQQQPTSSHAQSPSTLLLPRPSSGSARSMQSEKSAASLTPSDMSSYAEWEDREIERLMKQTRLWRMANSAQWVAWGIVQAKIPGCPGEDEDEGAEGEGSKDDTAGVAPNKGDDEGKAGGDGNLDKVVETPTEEKGDADADAEADADADADEEFDYLSYARDRAMLFWGDAVELGFVDESDLPTDVRRDLKRLNY</sequence>
<dbReference type="InterPro" id="IPR011009">
    <property type="entry name" value="Kinase-like_dom_sf"/>
</dbReference>
<dbReference type="STRING" id="2082308.A0A2K1QT63"/>
<evidence type="ECO:0000313" key="5">
    <source>
        <dbReference type="Proteomes" id="UP000243797"/>
    </source>
</evidence>
<accession>A0A2K1QT63</accession>